<evidence type="ECO:0000256" key="1">
    <source>
        <dbReference type="SAM" id="MobiDB-lite"/>
    </source>
</evidence>
<accession>A0A811ULB2</accession>
<dbReference type="Proteomes" id="UP000606786">
    <property type="component" value="Unassembled WGS sequence"/>
</dbReference>
<proteinExistence type="predicted"/>
<sequence length="247" mass="26551">MADRNPSVKPAATGFVAAFGFGGTSIANTGFTNCSLGNTSGGLFNSTLKWRAKIGYTFFKTAHGLFGGGGTSTFGTSSILSGGSEADTLRGGYMSLSGLGDNQKVPLHQQLLAKQTQTRATNPAAQKTILEATMNQLKVFSRYSMTFVRVKPITSALTRNECEAPNNKTQNNPGVGSNTNTSPNRQAPVIFYAVQSSNECSLEVLSTSRLMNFERTRKVLGYSLESALYRLPLHAIRLDQFQGVNRN</sequence>
<protein>
    <submittedName>
        <fullName evidence="2">(Mediterranean fruit fly) hypothetical protein</fullName>
    </submittedName>
</protein>
<dbReference type="AlphaFoldDB" id="A0A811ULB2"/>
<name>A0A811ULB2_CERCA</name>
<feature type="region of interest" description="Disordered" evidence="1">
    <location>
        <begin position="163"/>
        <end position="182"/>
    </location>
</feature>
<dbReference type="EMBL" id="CAJHJT010000012">
    <property type="protein sequence ID" value="CAD6999108.1"/>
    <property type="molecule type" value="Genomic_DNA"/>
</dbReference>
<gene>
    <name evidence="2" type="ORF">CCAP1982_LOCUS7653</name>
</gene>
<evidence type="ECO:0000313" key="2">
    <source>
        <dbReference type="EMBL" id="CAD6999108.1"/>
    </source>
</evidence>
<keyword evidence="3" id="KW-1185">Reference proteome</keyword>
<comment type="caution">
    <text evidence="2">The sequence shown here is derived from an EMBL/GenBank/DDBJ whole genome shotgun (WGS) entry which is preliminary data.</text>
</comment>
<feature type="compositionally biased region" description="Polar residues" evidence="1">
    <location>
        <begin position="166"/>
        <end position="182"/>
    </location>
</feature>
<organism evidence="2 3">
    <name type="scientific">Ceratitis capitata</name>
    <name type="common">Mediterranean fruit fly</name>
    <name type="synonym">Tephritis capitata</name>
    <dbReference type="NCBI Taxonomy" id="7213"/>
    <lineage>
        <taxon>Eukaryota</taxon>
        <taxon>Metazoa</taxon>
        <taxon>Ecdysozoa</taxon>
        <taxon>Arthropoda</taxon>
        <taxon>Hexapoda</taxon>
        <taxon>Insecta</taxon>
        <taxon>Pterygota</taxon>
        <taxon>Neoptera</taxon>
        <taxon>Endopterygota</taxon>
        <taxon>Diptera</taxon>
        <taxon>Brachycera</taxon>
        <taxon>Muscomorpha</taxon>
        <taxon>Tephritoidea</taxon>
        <taxon>Tephritidae</taxon>
        <taxon>Ceratitis</taxon>
        <taxon>Ceratitis</taxon>
    </lineage>
</organism>
<evidence type="ECO:0000313" key="3">
    <source>
        <dbReference type="Proteomes" id="UP000606786"/>
    </source>
</evidence>
<reference evidence="2" key="1">
    <citation type="submission" date="2020-11" db="EMBL/GenBank/DDBJ databases">
        <authorList>
            <person name="Whitehead M."/>
        </authorList>
    </citation>
    <scope>NUCLEOTIDE SEQUENCE</scope>
    <source>
        <strain evidence="2">EGII</strain>
    </source>
</reference>